<evidence type="ECO:0000259" key="3">
    <source>
        <dbReference type="Pfam" id="PF13102"/>
    </source>
</evidence>
<gene>
    <name evidence="4" type="ORF">ACFSJT_04275</name>
</gene>
<protein>
    <submittedName>
        <fullName evidence="4">Tyrosine-type recombinase/integrase</fullName>
    </submittedName>
</protein>
<dbReference type="EMBL" id="JBHUHY010000003">
    <property type="protein sequence ID" value="MFD2185996.1"/>
    <property type="molecule type" value="Genomic_DNA"/>
</dbReference>
<evidence type="ECO:0000313" key="5">
    <source>
        <dbReference type="Proteomes" id="UP001597344"/>
    </source>
</evidence>
<dbReference type="InterPro" id="IPR011010">
    <property type="entry name" value="DNA_brk_join_enz"/>
</dbReference>
<evidence type="ECO:0000313" key="4">
    <source>
        <dbReference type="EMBL" id="MFD2185996.1"/>
    </source>
</evidence>
<dbReference type="Gene3D" id="1.10.443.10">
    <property type="entry name" value="Intergrase catalytic core"/>
    <property type="match status" value="1"/>
</dbReference>
<dbReference type="SUPFAM" id="SSF56349">
    <property type="entry name" value="DNA breaking-rejoining enzymes"/>
    <property type="match status" value="1"/>
</dbReference>
<dbReference type="InterPro" id="IPR013762">
    <property type="entry name" value="Integrase-like_cat_sf"/>
</dbReference>
<evidence type="ECO:0000256" key="2">
    <source>
        <dbReference type="ARBA" id="ARBA00023172"/>
    </source>
</evidence>
<comment type="caution">
    <text evidence="4">The sequence shown here is derived from an EMBL/GenBank/DDBJ whole genome shotgun (WGS) entry which is preliminary data.</text>
</comment>
<evidence type="ECO:0000256" key="1">
    <source>
        <dbReference type="ARBA" id="ARBA00023125"/>
    </source>
</evidence>
<dbReference type="RefSeq" id="WP_378318982.1">
    <property type="nucleotide sequence ID" value="NZ_JBHUHY010000003.1"/>
</dbReference>
<reference evidence="5" key="1">
    <citation type="journal article" date="2019" name="Int. J. Syst. Evol. Microbiol.">
        <title>The Global Catalogue of Microorganisms (GCM) 10K type strain sequencing project: providing services to taxonomists for standard genome sequencing and annotation.</title>
        <authorList>
            <consortium name="The Broad Institute Genomics Platform"/>
            <consortium name="The Broad Institute Genome Sequencing Center for Infectious Disease"/>
            <person name="Wu L."/>
            <person name="Ma J."/>
        </authorList>
    </citation>
    <scope>NUCLEOTIDE SEQUENCE [LARGE SCALE GENOMIC DNA]</scope>
    <source>
        <strain evidence="5">DT92</strain>
    </source>
</reference>
<keyword evidence="1" id="KW-0238">DNA-binding</keyword>
<name>A0ABW5AV80_9FLAO</name>
<dbReference type="Pfam" id="PF13102">
    <property type="entry name" value="Phage_int_SAM_5"/>
    <property type="match status" value="1"/>
</dbReference>
<feature type="domain" description="Phage integrase SAM-like" evidence="3">
    <location>
        <begin position="36"/>
        <end position="132"/>
    </location>
</feature>
<keyword evidence="5" id="KW-1185">Reference proteome</keyword>
<proteinExistence type="predicted"/>
<dbReference type="InterPro" id="IPR010998">
    <property type="entry name" value="Integrase_recombinase_N"/>
</dbReference>
<organism evidence="4 5">
    <name type="scientific">Aquimarina celericrescens</name>
    <dbReference type="NCBI Taxonomy" id="1964542"/>
    <lineage>
        <taxon>Bacteria</taxon>
        <taxon>Pseudomonadati</taxon>
        <taxon>Bacteroidota</taxon>
        <taxon>Flavobacteriia</taxon>
        <taxon>Flavobacteriales</taxon>
        <taxon>Flavobacteriaceae</taxon>
        <taxon>Aquimarina</taxon>
    </lineage>
</organism>
<dbReference type="Gene3D" id="1.10.150.130">
    <property type="match status" value="1"/>
</dbReference>
<dbReference type="Proteomes" id="UP001597344">
    <property type="component" value="Unassembled WGS sequence"/>
</dbReference>
<sequence>MDEDAHKGIDINSRWVKKVVDGFFNNDNNGLSPYIIDWINHIIDNHKTIRTVQGNIGISANRLKAYKTLKNLVNDFQGRSMCKVLEVDQLFYDDFCTWLISKKYSDSTLKKYADDLIAVCKFAKRQKVVSNPELYEITKYAIKRKEPLTLTDTELQKIKEVNLPNNHLENTRKWILLGCTLAQRVEDLLNIDETNFKHVPDENGNLVEVIHIIQSKTGAEAIFLAEQVKEIIKDGLPYKISSQKLRDYVKKVCELAEINSPTHGEIIKIIKVGNKEVKRKVKGTYPKWMLITPHVFRKTGASYYNYKYGTTVAKIHTGHIKDETLKIYVNDNLSKKVTVLLEAHKEQGLKEKSVSNKTILKVIKNASGK</sequence>
<accession>A0ABW5AV80</accession>
<dbReference type="InterPro" id="IPR025269">
    <property type="entry name" value="SAM-like_dom"/>
</dbReference>
<keyword evidence="2" id="KW-0233">DNA recombination</keyword>